<name>A0A1A8W1N3_PLAOA</name>
<dbReference type="GO" id="GO:0034663">
    <property type="term" value="C:endoplasmic reticulum chaperone complex"/>
    <property type="evidence" value="ECO:0007669"/>
    <property type="project" value="TreeGrafter"/>
</dbReference>
<dbReference type="Gene3D" id="3.30.30.30">
    <property type="match status" value="1"/>
</dbReference>
<dbReference type="AlphaFoldDB" id="A0A1A8W1N3"/>
<dbReference type="Gene3D" id="2.60.34.10">
    <property type="entry name" value="Substrate Binding Domain Of DNAk, Chain A, domain 1"/>
    <property type="match status" value="1"/>
</dbReference>
<evidence type="ECO:0000256" key="1">
    <source>
        <dbReference type="ARBA" id="ARBA00022741"/>
    </source>
</evidence>
<evidence type="ECO:0000256" key="2">
    <source>
        <dbReference type="ARBA" id="ARBA00022824"/>
    </source>
</evidence>
<dbReference type="InterPro" id="IPR029047">
    <property type="entry name" value="HSP70_peptide-bd_sf"/>
</dbReference>
<dbReference type="SUPFAM" id="SSF100934">
    <property type="entry name" value="Heat shock protein 70kD (HSP70), C-terminal subdomain"/>
    <property type="match status" value="1"/>
</dbReference>
<dbReference type="SUPFAM" id="SSF53067">
    <property type="entry name" value="Actin-like ATPase domain"/>
    <property type="match status" value="2"/>
</dbReference>
<sequence length="992" mass="113079">MIEQLRLSANALDSSDKIEHSVKVDSHEPHCSRVTLQPHFLKIVLLEVVRSPFGWRDAMFVGSSSLLGIDFGNEYIKVSIVSPGKGFNILLNNQSKRKITNAISFAGKVRNFDEEAKIYSAKQPQLTLLNSNNFLAFTLLEGNQSEEELKEMNDTDRGTNSSTKVHFSMGEDASKYFAYDYVVDNNRGTINLKLKNDTVLSSEEITANILGYIKKLAYNHLNIDYKTKRNINVHIGCVISVPCNFSQRKKQALQNASKIAGLELLGIINGVTAAAIHNVHDLPLNTTKLTMYLDVGSKNINVGIATISNIENEKVRSRSVKVYACEVLEDNSGNKIDILLAEHLRNLFEKKNNGISISHDKKAMRKLLTAANKAKLLLSAKKSTEVFVESLHNSKSLLESITREEFDNIIEEVIMNFKIPINNALKKSSFELKDIEALELIGSAWRIPKVLNEITKFFDPLQVGMHLNSDEAITMGTLYVAAYNSANFRLKALDYEDVVSNEYTILVSTEEGNGDSAEEKVNGKGTPIELIAYNSKYPVSKTVVLKYRDNLKFSIFENGKMISEYAVNSLDEVTKKKFENLHPPKVNLKFHLDKFCILNLESVLVVYEEVKEKEGEKTEDKTDDKSEEKTEEKTDDKTDDKTDGKTDDKTDGKTDDKTDGKTDDKTDGKTEEKANHKADHKADEEETKAGQVVKHRIPLTYETKDNKPMPLTQEEVKEKKELLKKMDDHDINFFLKSEKKNNLESLIYETRSKMKKDVFKKVCKEEMIKDYLNKLEEYEEWLYTENDEPLENVSDKIRELQDIYNPIKERAEELEGREIVIGKTNKKIKEIQEKINEYSQKKPWAEATIKMIKDSLEKEIAWWNNAQEEQKKIDNFSAPYFKAKEVESKFKAIEMLVKNLEKAKKPTEKKEKKDDNKTEEENKNDNSQDKNTNDGENQANKEDVKEQKENMDKNGDGANKPENTPDGKNSQEPPNDSEKVPNGDTQEQKDEL</sequence>
<keyword evidence="5" id="KW-0175">Coiled coil</keyword>
<feature type="region of interest" description="Disordered" evidence="6">
    <location>
        <begin position="611"/>
        <end position="690"/>
    </location>
</feature>
<dbReference type="Pfam" id="PF00012">
    <property type="entry name" value="HSP70"/>
    <property type="match status" value="1"/>
</dbReference>
<feature type="coiled-coil region" evidence="5">
    <location>
        <begin position="797"/>
        <end position="841"/>
    </location>
</feature>
<dbReference type="EMBL" id="FLQU01000455">
    <property type="protein sequence ID" value="SBS85857.1"/>
    <property type="molecule type" value="Genomic_DNA"/>
</dbReference>
<feature type="compositionally biased region" description="Basic and acidic residues" evidence="6">
    <location>
        <begin position="611"/>
        <end position="683"/>
    </location>
</feature>
<dbReference type="GO" id="GO:0140662">
    <property type="term" value="F:ATP-dependent protein folding chaperone"/>
    <property type="evidence" value="ECO:0007669"/>
    <property type="project" value="InterPro"/>
</dbReference>
<evidence type="ECO:0000256" key="5">
    <source>
        <dbReference type="SAM" id="Coils"/>
    </source>
</evidence>
<evidence type="ECO:0000313" key="8">
    <source>
        <dbReference type="Proteomes" id="UP000078560"/>
    </source>
</evidence>
<feature type="compositionally biased region" description="Basic and acidic residues" evidence="6">
    <location>
        <begin position="976"/>
        <end position="992"/>
    </location>
</feature>
<dbReference type="InterPro" id="IPR029048">
    <property type="entry name" value="HSP70_C_sf"/>
</dbReference>
<organism evidence="7 8">
    <name type="scientific">Plasmodium ovale curtisi</name>
    <dbReference type="NCBI Taxonomy" id="864141"/>
    <lineage>
        <taxon>Eukaryota</taxon>
        <taxon>Sar</taxon>
        <taxon>Alveolata</taxon>
        <taxon>Apicomplexa</taxon>
        <taxon>Aconoidasida</taxon>
        <taxon>Haemosporida</taxon>
        <taxon>Plasmodiidae</taxon>
        <taxon>Plasmodium</taxon>
        <taxon>Plasmodium (Plasmodium)</taxon>
    </lineage>
</organism>
<evidence type="ECO:0000256" key="6">
    <source>
        <dbReference type="SAM" id="MobiDB-lite"/>
    </source>
</evidence>
<dbReference type="Proteomes" id="UP000078560">
    <property type="component" value="Unassembled WGS sequence"/>
</dbReference>
<dbReference type="InterPro" id="IPR043129">
    <property type="entry name" value="ATPase_NBD"/>
</dbReference>
<dbReference type="CDD" id="cd10230">
    <property type="entry name" value="ASKHA_NBD_HSP70_HYOU1"/>
    <property type="match status" value="1"/>
</dbReference>
<dbReference type="Gene3D" id="3.90.640.10">
    <property type="entry name" value="Actin, Chain A, domain 4"/>
    <property type="match status" value="1"/>
</dbReference>
<accession>A0A1A8W1N3</accession>
<keyword evidence="4" id="KW-0143">Chaperone</keyword>
<dbReference type="GO" id="GO:0030968">
    <property type="term" value="P:endoplasmic reticulum unfolded protein response"/>
    <property type="evidence" value="ECO:0007669"/>
    <property type="project" value="TreeGrafter"/>
</dbReference>
<dbReference type="GO" id="GO:0005524">
    <property type="term" value="F:ATP binding"/>
    <property type="evidence" value="ECO:0007669"/>
    <property type="project" value="UniProtKB-KW"/>
</dbReference>
<dbReference type="PANTHER" id="PTHR45639">
    <property type="entry name" value="HSC70CB, ISOFORM G-RELATED"/>
    <property type="match status" value="1"/>
</dbReference>
<feature type="compositionally biased region" description="Basic and acidic residues" evidence="6">
    <location>
        <begin position="899"/>
        <end position="955"/>
    </location>
</feature>
<gene>
    <name evidence="7" type="ORF">POVCU2_0033810</name>
</gene>
<evidence type="ECO:0000256" key="3">
    <source>
        <dbReference type="ARBA" id="ARBA00022840"/>
    </source>
</evidence>
<feature type="region of interest" description="Disordered" evidence="6">
    <location>
        <begin position="899"/>
        <end position="992"/>
    </location>
</feature>
<evidence type="ECO:0000256" key="4">
    <source>
        <dbReference type="ARBA" id="ARBA00023186"/>
    </source>
</evidence>
<protein>
    <submittedName>
        <fullName evidence="7">Heat shock protein 110, putative (HSP110)</fullName>
    </submittedName>
</protein>
<reference evidence="8" key="1">
    <citation type="submission" date="2016-05" db="EMBL/GenBank/DDBJ databases">
        <authorList>
            <person name="Naeem Raeece"/>
        </authorList>
    </citation>
    <scope>NUCLEOTIDE SEQUENCE [LARGE SCALE GENOMIC DNA]</scope>
</reference>
<keyword evidence="2" id="KW-0256">Endoplasmic reticulum</keyword>
<proteinExistence type="predicted"/>
<dbReference type="Gene3D" id="1.20.1270.10">
    <property type="match status" value="1"/>
</dbReference>
<keyword evidence="1" id="KW-0547">Nucleotide-binding</keyword>
<dbReference type="InterPro" id="IPR013126">
    <property type="entry name" value="Hsp_70_fam"/>
</dbReference>
<dbReference type="Gene3D" id="3.30.420.40">
    <property type="match status" value="2"/>
</dbReference>
<keyword evidence="7" id="KW-0346">Stress response</keyword>
<evidence type="ECO:0000313" key="7">
    <source>
        <dbReference type="EMBL" id="SBS85857.1"/>
    </source>
</evidence>
<dbReference type="PANTHER" id="PTHR45639:SF3">
    <property type="entry name" value="HYPOXIA UP-REGULATED PROTEIN 1"/>
    <property type="match status" value="1"/>
</dbReference>
<dbReference type="PRINTS" id="PR00301">
    <property type="entry name" value="HEATSHOCK70"/>
</dbReference>
<keyword evidence="3" id="KW-0067">ATP-binding</keyword>
<dbReference type="FunFam" id="3.90.640.10:FF:000029">
    <property type="entry name" value="Heat shock protein 110"/>
    <property type="match status" value="1"/>
</dbReference>